<dbReference type="InterPro" id="IPR045851">
    <property type="entry name" value="AMP-bd_C_sf"/>
</dbReference>
<dbReference type="InterPro" id="IPR000873">
    <property type="entry name" value="AMP-dep_synth/lig_dom"/>
</dbReference>
<evidence type="ECO:0000259" key="1">
    <source>
        <dbReference type="Pfam" id="PF00501"/>
    </source>
</evidence>
<dbReference type="InterPro" id="IPR042099">
    <property type="entry name" value="ANL_N_sf"/>
</dbReference>
<dbReference type="SUPFAM" id="SSF56801">
    <property type="entry name" value="Acetyl-CoA synthetase-like"/>
    <property type="match status" value="1"/>
</dbReference>
<dbReference type="Gene3D" id="3.40.50.12780">
    <property type="entry name" value="N-terminal domain of ligase-like"/>
    <property type="match status" value="1"/>
</dbReference>
<proteinExistence type="predicted"/>
<dbReference type="GO" id="GO:0031956">
    <property type="term" value="F:medium-chain fatty acid-CoA ligase activity"/>
    <property type="evidence" value="ECO:0007669"/>
    <property type="project" value="TreeGrafter"/>
</dbReference>
<protein>
    <submittedName>
        <fullName evidence="2">Unannotated protein</fullName>
    </submittedName>
</protein>
<dbReference type="PANTHER" id="PTHR43201:SF32">
    <property type="entry name" value="2-SUCCINYLBENZOATE--COA LIGASE, CHLOROPLASTIC_PEROXISOMAL"/>
    <property type="match status" value="1"/>
</dbReference>
<name>A0A6J6C2U3_9ZZZZ</name>
<gene>
    <name evidence="2" type="ORF">UFOPK1503_00540</name>
</gene>
<sequence length="354" mass="37379">MKPLRVVSANDTFAALQLIVEVLDGTVAGFISTDEQPSEMPNTVEDEIALIVESSGSTGTPKQIKIGLPALKHSAEASIERLGGHGQWLLALPANFIAGANVLVRSILSDTQPVIMNTRVPFTTEAFVRGASLMEGPRRYTSLVPAQLAKLVADAETDAFVFSMLRKFDAILVGGQAPNWADVEHLKAKGINVIVSYGMTETCGGCIYDGVPLRDVSFDLQDGHISIAGPVLALGLGEKFVTSDLGEVVDGKLHVTGRADRVVISGGLKVSLERIEQAAISFPGVEAVAAVALDSKWGQSVGIVYVGSPEVSFEGLAEQISVAAKPAKVLRLNHLPLTSTGKVDLRECSKLLAD</sequence>
<dbReference type="AlphaFoldDB" id="A0A6J6C2U3"/>
<evidence type="ECO:0000313" key="2">
    <source>
        <dbReference type="EMBL" id="CAB4544859.1"/>
    </source>
</evidence>
<dbReference type="PANTHER" id="PTHR43201">
    <property type="entry name" value="ACYL-COA SYNTHETASE"/>
    <property type="match status" value="1"/>
</dbReference>
<accession>A0A6J6C2U3</accession>
<reference evidence="2" key="1">
    <citation type="submission" date="2020-05" db="EMBL/GenBank/DDBJ databases">
        <authorList>
            <person name="Chiriac C."/>
            <person name="Salcher M."/>
            <person name="Ghai R."/>
            <person name="Kavagutti S V."/>
        </authorList>
    </citation>
    <scope>NUCLEOTIDE SEQUENCE</scope>
</reference>
<dbReference type="Gene3D" id="3.30.300.30">
    <property type="match status" value="1"/>
</dbReference>
<feature type="domain" description="AMP-dependent synthetase/ligase" evidence="1">
    <location>
        <begin position="36"/>
        <end position="215"/>
    </location>
</feature>
<dbReference type="Pfam" id="PF00501">
    <property type="entry name" value="AMP-binding"/>
    <property type="match status" value="1"/>
</dbReference>
<dbReference type="GO" id="GO:0006631">
    <property type="term" value="P:fatty acid metabolic process"/>
    <property type="evidence" value="ECO:0007669"/>
    <property type="project" value="TreeGrafter"/>
</dbReference>
<organism evidence="2">
    <name type="scientific">freshwater metagenome</name>
    <dbReference type="NCBI Taxonomy" id="449393"/>
    <lineage>
        <taxon>unclassified sequences</taxon>
        <taxon>metagenomes</taxon>
        <taxon>ecological metagenomes</taxon>
    </lineage>
</organism>
<dbReference type="EMBL" id="CAEZST010000006">
    <property type="protein sequence ID" value="CAB4544859.1"/>
    <property type="molecule type" value="Genomic_DNA"/>
</dbReference>